<evidence type="ECO:0000313" key="2">
    <source>
        <dbReference type="EMBL" id="GAA0960047.1"/>
    </source>
</evidence>
<gene>
    <name evidence="2" type="ORF">GCM10009550_50660</name>
</gene>
<dbReference type="PANTHER" id="PTHR43802:SF1">
    <property type="entry name" value="IP11341P-RELATED"/>
    <property type="match status" value="1"/>
</dbReference>
<reference evidence="3" key="1">
    <citation type="journal article" date="2019" name="Int. J. Syst. Evol. Microbiol.">
        <title>The Global Catalogue of Microorganisms (GCM) 10K type strain sequencing project: providing services to taxonomists for standard genome sequencing and annotation.</title>
        <authorList>
            <consortium name="The Broad Institute Genomics Platform"/>
            <consortium name="The Broad Institute Genome Sequencing Center for Infectious Disease"/>
            <person name="Wu L."/>
            <person name="Ma J."/>
        </authorList>
    </citation>
    <scope>NUCLEOTIDE SEQUENCE [LARGE SCALE GENOMIC DNA]</scope>
    <source>
        <strain evidence="3">JCM 10696</strain>
    </source>
</reference>
<evidence type="ECO:0000313" key="3">
    <source>
        <dbReference type="Proteomes" id="UP001500665"/>
    </source>
</evidence>
<accession>A0ABP4C6D3</accession>
<dbReference type="SUPFAM" id="SSF52096">
    <property type="entry name" value="ClpP/crotonase"/>
    <property type="match status" value="1"/>
</dbReference>
<dbReference type="Proteomes" id="UP001500665">
    <property type="component" value="Unassembled WGS sequence"/>
</dbReference>
<evidence type="ECO:0000256" key="1">
    <source>
        <dbReference type="ARBA" id="ARBA00005254"/>
    </source>
</evidence>
<protein>
    <submittedName>
        <fullName evidence="2">Enoyl-CoA hydratase/isomerase family protein</fullName>
    </submittedName>
</protein>
<comment type="caution">
    <text evidence="2">The sequence shown here is derived from an EMBL/GenBank/DDBJ whole genome shotgun (WGS) entry which is preliminary data.</text>
</comment>
<dbReference type="RefSeq" id="WP_344243451.1">
    <property type="nucleotide sequence ID" value="NZ_BAAAHH010000023.1"/>
</dbReference>
<name>A0ABP4C6D3_9ACTN</name>
<organism evidence="2 3">
    <name type="scientific">Actinocorallia libanotica</name>
    <dbReference type="NCBI Taxonomy" id="46162"/>
    <lineage>
        <taxon>Bacteria</taxon>
        <taxon>Bacillati</taxon>
        <taxon>Actinomycetota</taxon>
        <taxon>Actinomycetes</taxon>
        <taxon>Streptosporangiales</taxon>
        <taxon>Thermomonosporaceae</taxon>
        <taxon>Actinocorallia</taxon>
    </lineage>
</organism>
<dbReference type="InterPro" id="IPR001753">
    <property type="entry name" value="Enoyl-CoA_hydra/iso"/>
</dbReference>
<proteinExistence type="inferred from homology"/>
<dbReference type="Gene3D" id="3.90.226.10">
    <property type="entry name" value="2-enoyl-CoA Hydratase, Chain A, domain 1"/>
    <property type="match status" value="1"/>
</dbReference>
<keyword evidence="3" id="KW-1185">Reference proteome</keyword>
<dbReference type="InterPro" id="IPR029045">
    <property type="entry name" value="ClpP/crotonase-like_dom_sf"/>
</dbReference>
<comment type="similarity">
    <text evidence="1">Belongs to the enoyl-CoA hydratase/isomerase family.</text>
</comment>
<dbReference type="Gene3D" id="1.10.12.10">
    <property type="entry name" value="Lyase 2-enoyl-coa Hydratase, Chain A, domain 2"/>
    <property type="match status" value="1"/>
</dbReference>
<dbReference type="InterPro" id="IPR014748">
    <property type="entry name" value="Enoyl-CoA_hydra_C"/>
</dbReference>
<dbReference type="EMBL" id="BAAAHH010000023">
    <property type="protein sequence ID" value="GAA0960047.1"/>
    <property type="molecule type" value="Genomic_DNA"/>
</dbReference>
<dbReference type="PANTHER" id="PTHR43802">
    <property type="entry name" value="ENOYL-COA HYDRATASE"/>
    <property type="match status" value="1"/>
</dbReference>
<dbReference type="CDD" id="cd06558">
    <property type="entry name" value="crotonase-like"/>
    <property type="match status" value="1"/>
</dbReference>
<sequence length="279" mass="30648">MRSPERAGMTYETIVFERRGRTACITLNRPERLNAVDHQMIAELEHAYRTVENDPDIWTYIMTGAGDRALCSGADVGVIPDSALPGQDTRGESPLASYWQWDAPQEATPPYLRMTKPMICAVNGLAAGAGLDLVTTADLVIAADSATFFDPHVSIGVASGREAVRLARVLPLNIAMRVALMGRQERLGAQRAYELGLVSELVPREALLERAWELAEMLNKNAPLAVRGTRLAVRKGLGLPVYEAELLAEGHRLRVAATEDAREGPQAFLDKRDPHWKAR</sequence>
<dbReference type="Pfam" id="PF00378">
    <property type="entry name" value="ECH_1"/>
    <property type="match status" value="1"/>
</dbReference>